<feature type="transmembrane region" description="Helical" evidence="1">
    <location>
        <begin position="7"/>
        <end position="34"/>
    </location>
</feature>
<sequence>MEARYFLHLILAAFVIVFVLRHVAGAVFIIAFVLNHVAGVAFITAFVLDNVASAAFFVFSSKKVFILSEKEAFFVCFIFVAGGCGGK</sequence>
<evidence type="ECO:0000313" key="3">
    <source>
        <dbReference type="Proteomes" id="UP000290288"/>
    </source>
</evidence>
<organism evidence="2 3">
    <name type="scientific">Candolleomyces aberdarensis</name>
    <dbReference type="NCBI Taxonomy" id="2316362"/>
    <lineage>
        <taxon>Eukaryota</taxon>
        <taxon>Fungi</taxon>
        <taxon>Dikarya</taxon>
        <taxon>Basidiomycota</taxon>
        <taxon>Agaricomycotina</taxon>
        <taxon>Agaricomycetes</taxon>
        <taxon>Agaricomycetidae</taxon>
        <taxon>Agaricales</taxon>
        <taxon>Agaricineae</taxon>
        <taxon>Psathyrellaceae</taxon>
        <taxon>Candolleomyces</taxon>
    </lineage>
</organism>
<dbReference type="EMBL" id="SDEE01000275">
    <property type="protein sequence ID" value="RXW18311.1"/>
    <property type="molecule type" value="Genomic_DNA"/>
</dbReference>
<keyword evidence="1" id="KW-1133">Transmembrane helix</keyword>
<name>A0A4Q2DGU4_9AGAR</name>
<proteinExistence type="predicted"/>
<feature type="transmembrane region" description="Helical" evidence="1">
    <location>
        <begin position="40"/>
        <end position="60"/>
    </location>
</feature>
<dbReference type="OrthoDB" id="10350760at2759"/>
<accession>A0A4Q2DGU4</accession>
<comment type="caution">
    <text evidence="2">The sequence shown here is derived from an EMBL/GenBank/DDBJ whole genome shotgun (WGS) entry which is preliminary data.</text>
</comment>
<reference evidence="2 3" key="1">
    <citation type="submission" date="2019-01" db="EMBL/GenBank/DDBJ databases">
        <title>Draft genome sequence of Psathyrella aberdarensis IHI B618.</title>
        <authorList>
            <person name="Buettner E."/>
            <person name="Kellner H."/>
        </authorList>
    </citation>
    <scope>NUCLEOTIDE SEQUENCE [LARGE SCALE GENOMIC DNA]</scope>
    <source>
        <strain evidence="2 3">IHI B618</strain>
    </source>
</reference>
<protein>
    <submittedName>
        <fullName evidence="2">Uncharacterized protein</fullName>
    </submittedName>
</protein>
<evidence type="ECO:0000313" key="2">
    <source>
        <dbReference type="EMBL" id="RXW18311.1"/>
    </source>
</evidence>
<dbReference type="Proteomes" id="UP000290288">
    <property type="component" value="Unassembled WGS sequence"/>
</dbReference>
<dbReference type="AlphaFoldDB" id="A0A4Q2DGU4"/>
<keyword evidence="1" id="KW-0472">Membrane</keyword>
<evidence type="ECO:0000256" key="1">
    <source>
        <dbReference type="SAM" id="Phobius"/>
    </source>
</evidence>
<keyword evidence="1" id="KW-0812">Transmembrane</keyword>
<gene>
    <name evidence="2" type="ORF">EST38_g7553</name>
</gene>
<keyword evidence="3" id="KW-1185">Reference proteome</keyword>